<feature type="region of interest" description="Disordered" evidence="1">
    <location>
        <begin position="694"/>
        <end position="717"/>
    </location>
</feature>
<reference evidence="3 4" key="1">
    <citation type="journal article" date="2015" name="Sci. Rep.">
        <title>Chromosome-level genome map provides insights into diverse defense mechanisms in the medicinal fungus Ganoderma sinense.</title>
        <authorList>
            <person name="Zhu Y."/>
            <person name="Xu J."/>
            <person name="Sun C."/>
            <person name="Zhou S."/>
            <person name="Xu H."/>
            <person name="Nelson D.R."/>
            <person name="Qian J."/>
            <person name="Song J."/>
            <person name="Luo H."/>
            <person name="Xiang L."/>
            <person name="Li Y."/>
            <person name="Xu Z."/>
            <person name="Ji A."/>
            <person name="Wang L."/>
            <person name="Lu S."/>
            <person name="Hayward A."/>
            <person name="Sun W."/>
            <person name="Li X."/>
            <person name="Schwartz D.C."/>
            <person name="Wang Y."/>
            <person name="Chen S."/>
        </authorList>
    </citation>
    <scope>NUCLEOTIDE SEQUENCE [LARGE SCALE GENOMIC DNA]</scope>
    <source>
        <strain evidence="3 4">ZZ0214-1</strain>
    </source>
</reference>
<gene>
    <name evidence="3" type="ORF">GSI_12415</name>
</gene>
<evidence type="ECO:0000313" key="3">
    <source>
        <dbReference type="EMBL" id="PIL25528.1"/>
    </source>
</evidence>
<dbReference type="Gene3D" id="1.10.510.10">
    <property type="entry name" value="Transferase(Phosphotransferase) domain 1"/>
    <property type="match status" value="1"/>
</dbReference>
<feature type="compositionally biased region" description="Polar residues" evidence="1">
    <location>
        <begin position="206"/>
        <end position="219"/>
    </location>
</feature>
<evidence type="ECO:0000259" key="2">
    <source>
        <dbReference type="Pfam" id="PF17667"/>
    </source>
</evidence>
<feature type="compositionally biased region" description="Pro residues" evidence="1">
    <location>
        <begin position="737"/>
        <end position="747"/>
    </location>
</feature>
<name>A0A2G8RW18_9APHY</name>
<organism evidence="3 4">
    <name type="scientific">Ganoderma sinense ZZ0214-1</name>
    <dbReference type="NCBI Taxonomy" id="1077348"/>
    <lineage>
        <taxon>Eukaryota</taxon>
        <taxon>Fungi</taxon>
        <taxon>Dikarya</taxon>
        <taxon>Basidiomycota</taxon>
        <taxon>Agaricomycotina</taxon>
        <taxon>Agaricomycetes</taxon>
        <taxon>Polyporales</taxon>
        <taxon>Polyporaceae</taxon>
        <taxon>Ganoderma</taxon>
    </lineage>
</organism>
<proteinExistence type="predicted"/>
<dbReference type="PANTHER" id="PTHR38248">
    <property type="entry name" value="FUNK1 6"/>
    <property type="match status" value="1"/>
</dbReference>
<dbReference type="OrthoDB" id="2802734at2759"/>
<feature type="domain" description="Fungal-type protein kinase" evidence="2">
    <location>
        <begin position="482"/>
        <end position="603"/>
    </location>
</feature>
<keyword evidence="4" id="KW-1185">Reference proteome</keyword>
<feature type="region of interest" description="Disordered" evidence="1">
    <location>
        <begin position="179"/>
        <end position="219"/>
    </location>
</feature>
<feature type="domain" description="Fungal-type protein kinase" evidence="2">
    <location>
        <begin position="235"/>
        <end position="318"/>
    </location>
</feature>
<protein>
    <recommendedName>
        <fullName evidence="2">Fungal-type protein kinase domain-containing protein</fullName>
    </recommendedName>
</protein>
<dbReference type="Proteomes" id="UP000230002">
    <property type="component" value="Unassembled WGS sequence"/>
</dbReference>
<feature type="region of interest" description="Disordered" evidence="1">
    <location>
        <begin position="730"/>
        <end position="763"/>
    </location>
</feature>
<evidence type="ECO:0000256" key="1">
    <source>
        <dbReference type="SAM" id="MobiDB-lite"/>
    </source>
</evidence>
<dbReference type="PANTHER" id="PTHR38248:SF2">
    <property type="entry name" value="FUNK1 11"/>
    <property type="match status" value="1"/>
</dbReference>
<dbReference type="SUPFAM" id="SSF56112">
    <property type="entry name" value="Protein kinase-like (PK-like)"/>
    <property type="match status" value="1"/>
</dbReference>
<dbReference type="EMBL" id="AYKW01000050">
    <property type="protein sequence ID" value="PIL25528.1"/>
    <property type="molecule type" value="Genomic_DNA"/>
</dbReference>
<evidence type="ECO:0000313" key="4">
    <source>
        <dbReference type="Proteomes" id="UP000230002"/>
    </source>
</evidence>
<dbReference type="AlphaFoldDB" id="A0A2G8RW18"/>
<dbReference type="STRING" id="1077348.A0A2G8RW18"/>
<dbReference type="Pfam" id="PF17667">
    <property type="entry name" value="Pkinase_fungal"/>
    <property type="match status" value="2"/>
</dbReference>
<comment type="caution">
    <text evidence="3">The sequence shown here is derived from an EMBL/GenBank/DDBJ whole genome shotgun (WGS) entry which is preliminary data.</text>
</comment>
<sequence>MPKLGRTWQLGLVDDSGAVSGMHQVDVETFSARVPGPSPSASVRAKFAHPNLTDKEMSETAIGIELTRSIRSVLEAASANGLRILHTPPRKVRVGDMGEMSDAFNRVGIYLDNEAARRVTTLTDADGKKRLTREQIESGDFGRHSWYWMAVLGVVKSLRNRECAFYMQRVLSGASSDTLFEEGSDVSDDDVEVYKPSSDEEDSRGSRGSSPNDVNRGSQSYIRRTGEGEWVLDELADYMFKLSTYQHRVFGYGFYVRWRCARLLYFDRAGVLVSEPFDWTETSSPLHDFVWKLAHMTPAELGYDPTTQQASTDDIAKVSRKAMDPSLPHAVKGYVQDSFFSATKQHDLDRVPIYKLTVPASNSFTGGDSSNSEGSLLSATDQEGLQRMFLVGRPHFAADSLIGRCTRGYIAFDLATGEFCFLKDCWRSIAPRRTRPEHLVYEHLHRCDVKCIPILICGGDVGSPLQGPAGVRSYLTEASRPVPRVHYRIVTREIGLPLSDFTHFGELNRVFLGALVAHYTAWEAGILHHDVSVGNILIDPVTRRGLLIDWGNSRLKSELEEGPVQSGRSGTWRFLSALALKFPRKPYRLSDDLESFVHAYRWMVLRFHPTNLMDLRIFIKTQYEQCVRIAATGIRVGGDYKLISHNAPKPVFWVRDNDRLRHLLEDLAAGCHQHYQSIDMERMDELYGVPEPEDLAPRIPQPGPEWHTPREANPGATFSDEMMAVIKGMRSRVSRPDPSPPRPPVPSLPNKDAADPPADPCDVEGFLSAHSPLVEVFKKWEKNCVPRHRDQFLLRCQDEPIYCSDSDSSATLSQA</sequence>
<accession>A0A2G8RW18</accession>
<dbReference type="InterPro" id="IPR011009">
    <property type="entry name" value="Kinase-like_dom_sf"/>
</dbReference>
<feature type="compositionally biased region" description="Acidic residues" evidence="1">
    <location>
        <begin position="179"/>
        <end position="191"/>
    </location>
</feature>
<dbReference type="InterPro" id="IPR040976">
    <property type="entry name" value="Pkinase_fungal"/>
</dbReference>